<dbReference type="eggNOG" id="ENOG502ZCFB">
    <property type="taxonomic scope" value="Bacteria"/>
</dbReference>
<protein>
    <submittedName>
        <fullName evidence="1">Uncharacterized protein</fullName>
    </submittedName>
</protein>
<sequence length="193" mass="22909">MSEYDSKWKTYYLDSLSRVDPDNAKKYEKKYDSVVSGLVENKLIPIIEKYGYPGERLTGVMVNGPLNDSYKRSYGNNYANVILIHYYTWFTKCRFNDLLMKEVIKGNLNSQSYASFIDFQARVKNSSSCNPMYYNEWHRTNDSTKFKDINKRRFKIGLSKFQEIDEKYSRGKKICKDLKQGNYNHIKLFYWCG</sequence>
<comment type="caution">
    <text evidence="1">The sequence shown here is derived from an EMBL/GenBank/DDBJ whole genome shotgun (WGS) entry which is preliminary data.</text>
</comment>
<proteinExistence type="predicted"/>
<dbReference type="EMBL" id="AYXY01000019">
    <property type="protein sequence ID" value="ETN95247.1"/>
    <property type="molecule type" value="Genomic_DNA"/>
</dbReference>
<gene>
    <name evidence="1" type="ORF">P278_09690</name>
</gene>
<evidence type="ECO:0000313" key="2">
    <source>
        <dbReference type="Proteomes" id="UP000018850"/>
    </source>
</evidence>
<keyword evidence="2" id="KW-1185">Reference proteome</keyword>
<accession>W2UPJ6</accession>
<dbReference type="AlphaFoldDB" id="W2UPJ6"/>
<dbReference type="Proteomes" id="UP000018850">
    <property type="component" value="Unassembled WGS sequence"/>
</dbReference>
<reference evidence="2" key="1">
    <citation type="submission" date="2013-11" db="EMBL/GenBank/DDBJ databases">
        <title>Draft genome sequence from a member of Zhouia, isolated tidal flat.</title>
        <authorList>
            <person name="Jin H."/>
            <person name="Jeon C.O."/>
        </authorList>
    </citation>
    <scope>NUCLEOTIDE SEQUENCE [LARGE SCALE GENOMIC DNA]</scope>
    <source>
        <strain evidence="2">AD3</strain>
    </source>
</reference>
<reference evidence="1 2" key="2">
    <citation type="journal article" date="2016" name="Genome Announc.">
        <title>Draft Genome Sequence of Zhouia amylolytica AD3, Isolated from Tidal Flat Sediment.</title>
        <authorList>
            <person name="Jia B."/>
            <person name="Jin H.M."/>
            <person name="Lee H.J."/>
            <person name="Jeon C.O."/>
        </authorList>
    </citation>
    <scope>NUCLEOTIDE SEQUENCE [LARGE SCALE GENOMIC DNA]</scope>
    <source>
        <strain evidence="1 2">AD3</strain>
    </source>
</reference>
<name>W2UPJ6_9FLAO</name>
<organism evidence="1 2">
    <name type="scientific">Zhouia amylolytica AD3</name>
    <dbReference type="NCBI Taxonomy" id="1286632"/>
    <lineage>
        <taxon>Bacteria</taxon>
        <taxon>Pseudomonadati</taxon>
        <taxon>Bacteroidota</taxon>
        <taxon>Flavobacteriia</taxon>
        <taxon>Flavobacteriales</taxon>
        <taxon>Flavobacteriaceae</taxon>
        <taxon>Zhouia</taxon>
    </lineage>
</organism>
<evidence type="ECO:0000313" key="1">
    <source>
        <dbReference type="EMBL" id="ETN95247.1"/>
    </source>
</evidence>